<keyword evidence="2" id="KW-0812">Transmembrane</keyword>
<dbReference type="PANTHER" id="PTHR21666">
    <property type="entry name" value="PEPTIDASE-RELATED"/>
    <property type="match status" value="1"/>
</dbReference>
<dbReference type="HOGENOM" id="CLU_029425_2_4_12"/>
<dbReference type="Pfam" id="PF01551">
    <property type="entry name" value="Peptidase_M23"/>
    <property type="match status" value="1"/>
</dbReference>
<gene>
    <name evidence="4" type="ordered locus">Spirs_3190</name>
</gene>
<keyword evidence="2" id="KW-1133">Transmembrane helix</keyword>
<proteinExistence type="predicted"/>
<dbReference type="RefSeq" id="WP_013255747.1">
    <property type="nucleotide sequence ID" value="NC_014364.1"/>
</dbReference>
<dbReference type="PANTHER" id="PTHR21666:SF270">
    <property type="entry name" value="MUREIN HYDROLASE ACTIVATOR ENVC"/>
    <property type="match status" value="1"/>
</dbReference>
<feature type="transmembrane region" description="Helical" evidence="2">
    <location>
        <begin position="18"/>
        <end position="37"/>
    </location>
</feature>
<evidence type="ECO:0000313" key="4">
    <source>
        <dbReference type="EMBL" id="ADK82288.1"/>
    </source>
</evidence>
<dbReference type="EMBL" id="CP002116">
    <property type="protein sequence ID" value="ADK82288.1"/>
    <property type="molecule type" value="Genomic_DNA"/>
</dbReference>
<sequence length="340" mass="38036">MSPANHYKKTEKTIIRRILAFFGMIFKAVGRFFAKAYQTGKQRFTIMLIPHSEKSIFNFRVSVFSLIFSGFLLGGVVVSFLLFSTRFSGLSRLVDQKETALEDSRSNIEAIREEITELKKVSKTFEASLKTTMNTFGVKGDVKAASVLDGGDLSSFFDVQEQSEGIGRELSELRSLREFLEQSSDDLLRVSDIMSSQGDLLVELPTLWPVEGGVGRITNYFGPEIHPFTGQWYLHKGIDIAFRRGKPIVAAANGKVVERKYDAMGFGNYVVIRHPYGFATKYAHMDTVYVEEGDVVTQGQKIGTMGNTGLSTGPHVHFEVRIGSQVVDPERFLNVKSDLR</sequence>
<dbReference type="Gene3D" id="2.70.70.10">
    <property type="entry name" value="Glucose Permease (Domain IIA)"/>
    <property type="match status" value="1"/>
</dbReference>
<name>E1R5G0_SEDSS</name>
<dbReference type="InterPro" id="IPR011055">
    <property type="entry name" value="Dup_hybrid_motif"/>
</dbReference>
<protein>
    <submittedName>
        <fullName evidence="4">Peptidase M23</fullName>
    </submittedName>
</protein>
<dbReference type="KEGG" id="ssm:Spirs_3190"/>
<dbReference type="Proteomes" id="UP000002318">
    <property type="component" value="Chromosome"/>
</dbReference>
<accession>E1R5G0</accession>
<reference evidence="4 5" key="1">
    <citation type="journal article" date="2010" name="Stand. Genomic Sci.">
        <title>Complete genome sequence of Spirochaeta smaragdinae type strain (SEBR 4228).</title>
        <authorList>
            <person name="Mavromatis K."/>
            <person name="Yasawong M."/>
            <person name="Chertkov O."/>
            <person name="Lapidus A."/>
            <person name="Lucas S."/>
            <person name="Nolan M."/>
            <person name="Del Rio T.G."/>
            <person name="Tice H."/>
            <person name="Cheng J.F."/>
            <person name="Pitluck S."/>
            <person name="Liolios K."/>
            <person name="Ivanova N."/>
            <person name="Tapia R."/>
            <person name="Han C."/>
            <person name="Bruce D."/>
            <person name="Goodwin L."/>
            <person name="Pati A."/>
            <person name="Chen A."/>
            <person name="Palaniappan K."/>
            <person name="Land M."/>
            <person name="Hauser L."/>
            <person name="Chang Y.J."/>
            <person name="Jeffries C.D."/>
            <person name="Detter J.C."/>
            <person name="Rohde M."/>
            <person name="Brambilla E."/>
            <person name="Spring S."/>
            <person name="Goker M."/>
            <person name="Sikorski J."/>
            <person name="Woyke T."/>
            <person name="Bristow J."/>
            <person name="Eisen J.A."/>
            <person name="Markowitz V."/>
            <person name="Hugenholtz P."/>
            <person name="Klenk H.P."/>
            <person name="Kyrpides N.C."/>
        </authorList>
    </citation>
    <scope>NUCLEOTIDE SEQUENCE [LARGE SCALE GENOMIC DNA]</scope>
    <source>
        <strain evidence="5">DSM 11293 / JCM 15392 / SEBR 4228</strain>
    </source>
</reference>
<dbReference type="InterPro" id="IPR050570">
    <property type="entry name" value="Cell_wall_metabolism_enzyme"/>
</dbReference>
<evidence type="ECO:0000313" key="5">
    <source>
        <dbReference type="Proteomes" id="UP000002318"/>
    </source>
</evidence>
<dbReference type="OrthoDB" id="305469at2"/>
<dbReference type="GO" id="GO:0004222">
    <property type="term" value="F:metalloendopeptidase activity"/>
    <property type="evidence" value="ECO:0007669"/>
    <property type="project" value="TreeGrafter"/>
</dbReference>
<keyword evidence="5" id="KW-1185">Reference proteome</keyword>
<dbReference type="CDD" id="cd12797">
    <property type="entry name" value="M23_peptidase"/>
    <property type="match status" value="1"/>
</dbReference>
<feature type="domain" description="M23ase beta-sheet core" evidence="3">
    <location>
        <begin position="234"/>
        <end position="329"/>
    </location>
</feature>
<dbReference type="InterPro" id="IPR016047">
    <property type="entry name" value="M23ase_b-sheet_dom"/>
</dbReference>
<dbReference type="AlphaFoldDB" id="E1R5G0"/>
<evidence type="ECO:0000256" key="2">
    <source>
        <dbReference type="SAM" id="Phobius"/>
    </source>
</evidence>
<dbReference type="eggNOG" id="COG0739">
    <property type="taxonomic scope" value="Bacteria"/>
</dbReference>
<keyword evidence="2" id="KW-0472">Membrane</keyword>
<keyword evidence="1" id="KW-0175">Coiled coil</keyword>
<organism evidence="4 5">
    <name type="scientific">Sediminispirochaeta smaragdinae (strain DSM 11293 / JCM 15392 / SEBR 4228)</name>
    <name type="common">Spirochaeta smaragdinae</name>
    <dbReference type="NCBI Taxonomy" id="573413"/>
    <lineage>
        <taxon>Bacteria</taxon>
        <taxon>Pseudomonadati</taxon>
        <taxon>Spirochaetota</taxon>
        <taxon>Spirochaetia</taxon>
        <taxon>Spirochaetales</taxon>
        <taxon>Spirochaetaceae</taxon>
        <taxon>Sediminispirochaeta</taxon>
    </lineage>
</organism>
<feature type="transmembrane region" description="Helical" evidence="2">
    <location>
        <begin position="57"/>
        <end position="83"/>
    </location>
</feature>
<evidence type="ECO:0000256" key="1">
    <source>
        <dbReference type="SAM" id="Coils"/>
    </source>
</evidence>
<dbReference type="STRING" id="573413.Spirs_3190"/>
<feature type="coiled-coil region" evidence="1">
    <location>
        <begin position="94"/>
        <end position="121"/>
    </location>
</feature>
<evidence type="ECO:0000259" key="3">
    <source>
        <dbReference type="Pfam" id="PF01551"/>
    </source>
</evidence>
<dbReference type="SUPFAM" id="SSF51261">
    <property type="entry name" value="Duplicated hybrid motif"/>
    <property type="match status" value="1"/>
</dbReference>